<evidence type="ECO:0000256" key="1">
    <source>
        <dbReference type="ARBA" id="ARBA00001561"/>
    </source>
</evidence>
<dbReference type="InterPro" id="IPR050695">
    <property type="entry name" value="N-acetylmuramoyl_amidase_3"/>
</dbReference>
<dbReference type="Gene3D" id="3.40.630.40">
    <property type="entry name" value="Zn-dependent exopeptidases"/>
    <property type="match status" value="1"/>
</dbReference>
<dbReference type="EMBL" id="BMWX01000010">
    <property type="protein sequence ID" value="GGZ40755.1"/>
    <property type="molecule type" value="Genomic_DNA"/>
</dbReference>
<dbReference type="GO" id="GO:0009253">
    <property type="term" value="P:peptidoglycan catabolic process"/>
    <property type="evidence" value="ECO:0007669"/>
    <property type="project" value="InterPro"/>
</dbReference>
<keyword evidence="6" id="KW-1185">Reference proteome</keyword>
<dbReference type="PANTHER" id="PTHR30404">
    <property type="entry name" value="N-ACETYLMURAMOYL-L-ALANINE AMIDASE"/>
    <property type="match status" value="1"/>
</dbReference>
<dbReference type="EC" id="3.5.1.28" evidence="2"/>
<reference evidence="5" key="2">
    <citation type="submission" date="2020-09" db="EMBL/GenBank/DDBJ databases">
        <authorList>
            <person name="Sun Q."/>
            <person name="Kim S."/>
        </authorList>
    </citation>
    <scope>NUCLEOTIDE SEQUENCE</scope>
    <source>
        <strain evidence="5">KCTC 12368</strain>
    </source>
</reference>
<accession>A0A918QEL2</accession>
<dbReference type="Pfam" id="PF01520">
    <property type="entry name" value="Amidase_3"/>
    <property type="match status" value="1"/>
</dbReference>
<dbReference type="SUPFAM" id="SSF53187">
    <property type="entry name" value="Zn-dependent exopeptidases"/>
    <property type="match status" value="1"/>
</dbReference>
<evidence type="ECO:0000256" key="2">
    <source>
        <dbReference type="ARBA" id="ARBA00011901"/>
    </source>
</evidence>
<evidence type="ECO:0000313" key="5">
    <source>
        <dbReference type="EMBL" id="GGZ40755.1"/>
    </source>
</evidence>
<proteinExistence type="predicted"/>
<evidence type="ECO:0000313" key="6">
    <source>
        <dbReference type="Proteomes" id="UP000619457"/>
    </source>
</evidence>
<comment type="caution">
    <text evidence="5">The sequence shown here is derived from an EMBL/GenBank/DDBJ whole genome shotgun (WGS) entry which is preliminary data.</text>
</comment>
<sequence length="268" mass="30370">MFMKRTSVKNLIIILFLTSIALLSSFVPTGEGEREFKLRRVVIDAGHGGKDPGTLGSRSKEKDVALSIALQVGAYIEKYLPDVEVIYTRKTDVFIELKERANIANRNKADLFVSIHCNAVKGSNAYGTETYVMGANHFDRNFDVVKRENSVILMEDGYEENYEGFDPNAPESYMMFNLIQKAYFANSLSLAQKVENDFKTRVNRHSRGVKQLPLYVLWTTSMPSILIETGFLSNSTEEKYLNSENGQAYLSSAIYRSIKAYKEEVEAY</sequence>
<dbReference type="InterPro" id="IPR002508">
    <property type="entry name" value="MurNAc-LAA_cat"/>
</dbReference>
<feature type="domain" description="MurNAc-LAA" evidence="4">
    <location>
        <begin position="101"/>
        <end position="259"/>
    </location>
</feature>
<reference evidence="5" key="1">
    <citation type="journal article" date="2014" name="Int. J. Syst. Evol. Microbiol.">
        <title>Complete genome sequence of Corynebacterium casei LMG S-19264T (=DSM 44701T), isolated from a smear-ripened cheese.</title>
        <authorList>
            <consortium name="US DOE Joint Genome Institute (JGI-PGF)"/>
            <person name="Walter F."/>
            <person name="Albersmeier A."/>
            <person name="Kalinowski J."/>
            <person name="Ruckert C."/>
        </authorList>
    </citation>
    <scope>NUCLEOTIDE SEQUENCE</scope>
    <source>
        <strain evidence="5">KCTC 12368</strain>
    </source>
</reference>
<protein>
    <recommendedName>
        <fullName evidence="2">N-acetylmuramoyl-L-alanine amidase</fullName>
        <ecNumber evidence="2">3.5.1.28</ecNumber>
    </recommendedName>
</protein>
<dbReference type="AlphaFoldDB" id="A0A918QEL2"/>
<organism evidence="5 6">
    <name type="scientific">Echinicola pacifica</name>
    <dbReference type="NCBI Taxonomy" id="346377"/>
    <lineage>
        <taxon>Bacteria</taxon>
        <taxon>Pseudomonadati</taxon>
        <taxon>Bacteroidota</taxon>
        <taxon>Cytophagia</taxon>
        <taxon>Cytophagales</taxon>
        <taxon>Cyclobacteriaceae</taxon>
        <taxon>Echinicola</taxon>
    </lineage>
</organism>
<dbReference type="Proteomes" id="UP000619457">
    <property type="component" value="Unassembled WGS sequence"/>
</dbReference>
<comment type="catalytic activity">
    <reaction evidence="1">
        <text>Hydrolyzes the link between N-acetylmuramoyl residues and L-amino acid residues in certain cell-wall glycopeptides.</text>
        <dbReference type="EC" id="3.5.1.28"/>
    </reaction>
</comment>
<dbReference type="GO" id="GO:0008745">
    <property type="term" value="F:N-acetylmuramoyl-L-alanine amidase activity"/>
    <property type="evidence" value="ECO:0007669"/>
    <property type="project" value="UniProtKB-EC"/>
</dbReference>
<gene>
    <name evidence="5" type="ORF">GCM10007049_37580</name>
</gene>
<name>A0A918QEL2_9BACT</name>
<evidence type="ECO:0000256" key="3">
    <source>
        <dbReference type="ARBA" id="ARBA00022801"/>
    </source>
</evidence>
<evidence type="ECO:0000259" key="4">
    <source>
        <dbReference type="SMART" id="SM00646"/>
    </source>
</evidence>
<dbReference type="CDD" id="cd02696">
    <property type="entry name" value="MurNAc-LAA"/>
    <property type="match status" value="1"/>
</dbReference>
<dbReference type="PANTHER" id="PTHR30404:SF0">
    <property type="entry name" value="N-ACETYLMURAMOYL-L-ALANINE AMIDASE AMIC"/>
    <property type="match status" value="1"/>
</dbReference>
<dbReference type="FunFam" id="3.40.630.40:FF:000005">
    <property type="entry name" value="N-acetylmuramoyl-L-alanine amidase (AmiA)"/>
    <property type="match status" value="1"/>
</dbReference>
<dbReference type="SMART" id="SM00646">
    <property type="entry name" value="Ami_3"/>
    <property type="match status" value="1"/>
</dbReference>
<dbReference type="GO" id="GO:0030288">
    <property type="term" value="C:outer membrane-bounded periplasmic space"/>
    <property type="evidence" value="ECO:0007669"/>
    <property type="project" value="TreeGrafter"/>
</dbReference>
<keyword evidence="3" id="KW-0378">Hydrolase</keyword>